<accession>A0A2T4RDM9</accession>
<evidence type="ECO:0000313" key="15">
    <source>
        <dbReference type="EMBL" id="KYH13728.1"/>
    </source>
</evidence>
<proteinExistence type="inferred from homology"/>
<dbReference type="AlphaFoldDB" id="A0A151A2S4"/>
<dbReference type="EMBL" id="BKAQ01000003">
    <property type="protein sequence ID" value="GEP81181.1"/>
    <property type="molecule type" value="Genomic_DNA"/>
</dbReference>
<dbReference type="Proteomes" id="UP000075418">
    <property type="component" value="Unassembled WGS sequence"/>
</dbReference>
<dbReference type="GeneID" id="69904163"/>
<evidence type="ECO:0000256" key="13">
    <source>
        <dbReference type="ARBA" id="ARBA00025324"/>
    </source>
</evidence>
<dbReference type="Pfam" id="PF18927">
    <property type="entry name" value="CrtO"/>
    <property type="match status" value="1"/>
</dbReference>
<organism evidence="15 16">
    <name type="scientific">Staphylococcus kloosii</name>
    <dbReference type="NCBI Taxonomy" id="29384"/>
    <lineage>
        <taxon>Bacteria</taxon>
        <taxon>Bacillati</taxon>
        <taxon>Bacillota</taxon>
        <taxon>Bacilli</taxon>
        <taxon>Bacillales</taxon>
        <taxon>Staphylococcaceae</taxon>
        <taxon>Staphylococcus</taxon>
    </lineage>
</organism>
<evidence type="ECO:0000256" key="1">
    <source>
        <dbReference type="ARBA" id="ARBA00004162"/>
    </source>
</evidence>
<keyword evidence="6" id="KW-0125">Carotenoid biosynthesis</keyword>
<protein>
    <recommendedName>
        <fullName evidence="12">Glycosyl-4,4'-diaponeurosporenoate acyltransferase</fullName>
    </recommendedName>
</protein>
<dbReference type="GO" id="GO:0016746">
    <property type="term" value="F:acyltransferase activity"/>
    <property type="evidence" value="ECO:0007669"/>
    <property type="project" value="UniProtKB-KW"/>
</dbReference>
<keyword evidence="8" id="KW-0472">Membrane</keyword>
<evidence type="ECO:0000313" key="17">
    <source>
        <dbReference type="Proteomes" id="UP000321040"/>
    </source>
</evidence>
<comment type="caution">
    <text evidence="15">The sequence shown here is derived from an EMBL/GenBank/DDBJ whole genome shotgun (WGS) entry which is preliminary data.</text>
</comment>
<dbReference type="GO" id="GO:0016117">
    <property type="term" value="P:carotenoid biosynthetic process"/>
    <property type="evidence" value="ECO:0007669"/>
    <property type="project" value="UniProtKB-KW"/>
</dbReference>
<dbReference type="GO" id="GO:0005886">
    <property type="term" value="C:plasma membrane"/>
    <property type="evidence" value="ECO:0007669"/>
    <property type="project" value="UniProtKB-SubCell"/>
</dbReference>
<reference evidence="14 17" key="2">
    <citation type="submission" date="2019-07" db="EMBL/GenBank/DDBJ databases">
        <title>Whole genome shotgun sequence of Staphylococcus kloosii NBRC 109624.</title>
        <authorList>
            <person name="Hosoyama A."/>
            <person name="Uohara A."/>
            <person name="Ohji S."/>
            <person name="Ichikawa N."/>
        </authorList>
    </citation>
    <scope>NUCLEOTIDE SEQUENCE [LARGE SCALE GENOMIC DNA]</scope>
    <source>
        <strain evidence="14 17">NBRC 109624</strain>
    </source>
</reference>
<comment type="pathway">
    <text evidence="10">Carotenoid biosynthesis; staphyloxanthin biosynthesis; staphyloxanthin from farnesyl diphosphate: step 5/5.</text>
</comment>
<evidence type="ECO:0000256" key="9">
    <source>
        <dbReference type="ARBA" id="ARBA00023315"/>
    </source>
</evidence>
<reference evidence="15 16" key="1">
    <citation type="submission" date="2016-02" db="EMBL/GenBank/DDBJ databases">
        <title>Draft genome sequence of hydrocarbon degrading Staphylococcus saprophyticus Strain CNV2, isolated from crude-oil contaminated soil from Noonmati Oil Refinery, Guwahati, Assam, India.</title>
        <authorList>
            <person name="Mukherjee A."/>
            <person name="Chettri B."/>
            <person name="Langpoklakpam J."/>
            <person name="Singh A.K."/>
            <person name="Chattopadhyay D.J."/>
        </authorList>
    </citation>
    <scope>NUCLEOTIDE SEQUENCE [LARGE SCALE GENOMIC DNA]</scope>
    <source>
        <strain evidence="15 16">CNV2</strain>
    </source>
</reference>
<keyword evidence="3" id="KW-0808">Transferase</keyword>
<evidence type="ECO:0000256" key="6">
    <source>
        <dbReference type="ARBA" id="ARBA00022746"/>
    </source>
</evidence>
<evidence type="ECO:0000256" key="5">
    <source>
        <dbReference type="ARBA" id="ARBA00022729"/>
    </source>
</evidence>
<dbReference type="UniPathway" id="UPA00029">
    <property type="reaction ID" value="UER00560"/>
</dbReference>
<evidence type="ECO:0000256" key="7">
    <source>
        <dbReference type="ARBA" id="ARBA00022989"/>
    </source>
</evidence>
<evidence type="ECO:0000313" key="14">
    <source>
        <dbReference type="EMBL" id="GEP81181.1"/>
    </source>
</evidence>
<evidence type="ECO:0000256" key="11">
    <source>
        <dbReference type="ARBA" id="ARBA00023603"/>
    </source>
</evidence>
<dbReference type="EMBL" id="LUGM01000002">
    <property type="protein sequence ID" value="KYH13728.1"/>
    <property type="molecule type" value="Genomic_DNA"/>
</dbReference>
<keyword evidence="4" id="KW-0812">Transmembrane</keyword>
<evidence type="ECO:0000256" key="10">
    <source>
        <dbReference type="ARBA" id="ARBA00023588"/>
    </source>
</evidence>
<comment type="subcellular location">
    <subcellularLocation>
        <location evidence="1">Cell membrane</location>
        <topology evidence="1">Single-pass membrane protein</topology>
    </subcellularLocation>
</comment>
<keyword evidence="7" id="KW-1133">Transmembrane helix</keyword>
<dbReference type="Proteomes" id="UP000321040">
    <property type="component" value="Unassembled WGS sequence"/>
</dbReference>
<evidence type="ECO:0000256" key="3">
    <source>
        <dbReference type="ARBA" id="ARBA00022679"/>
    </source>
</evidence>
<accession>A0A151A2S4</accession>
<keyword evidence="5" id="KW-0732">Signal</keyword>
<comment type="similarity">
    <text evidence="11">Belongs to the acyltransferase CrtO family.</text>
</comment>
<evidence type="ECO:0000313" key="16">
    <source>
        <dbReference type="Proteomes" id="UP000075418"/>
    </source>
</evidence>
<evidence type="ECO:0000256" key="2">
    <source>
        <dbReference type="ARBA" id="ARBA00022475"/>
    </source>
</evidence>
<keyword evidence="2" id="KW-1003">Cell membrane</keyword>
<dbReference type="InterPro" id="IPR044021">
    <property type="entry name" value="CrtO"/>
</dbReference>
<comment type="function">
    <text evidence="13">Catalyzes the acylation of glycosyl-4,4'-diaponeurosporenoate, i.e. the esterification of glucose at the C6'' position with the carboxyl group of the C(15) fatty acid 12-methyltetradecanoic acid, to yield staphyloxanthin. This is the last step in the biosynthesis of this orange pigment, present in most staphylococci strains.</text>
</comment>
<gene>
    <name evidence="14" type="primary">crtO</name>
    <name evidence="15" type="ORF">A0131_02760</name>
    <name evidence="14" type="ORF">SKL01_03590</name>
</gene>
<keyword evidence="17" id="KW-1185">Reference proteome</keyword>
<name>A0A151A2S4_9STAP</name>
<dbReference type="KEGG" id="skl:C7J89_02345"/>
<dbReference type="OrthoDB" id="3783432at2"/>
<evidence type="ECO:0000256" key="4">
    <source>
        <dbReference type="ARBA" id="ARBA00022692"/>
    </source>
</evidence>
<dbReference type="RefSeq" id="WP_061853959.1">
    <property type="nucleotide sequence ID" value="NZ_BKAQ01000003.1"/>
</dbReference>
<evidence type="ECO:0000256" key="12">
    <source>
        <dbReference type="ARBA" id="ARBA00023667"/>
    </source>
</evidence>
<evidence type="ECO:0000256" key="8">
    <source>
        <dbReference type="ARBA" id="ARBA00023136"/>
    </source>
</evidence>
<keyword evidence="9 14" id="KW-0012">Acyltransferase</keyword>
<sequence length="152" mass="18482">MKKAALYCTLFWLTVHMSVSILGTFIPNNFFVKNKRFFNSHQWEREGQFWQQYFKVKKWKDYLPDGSKINPKIRSKKQLAKFDDKTKVKQFIIETRRAELIHVLCILPGFVFYKQRPLIKYINIVYPFVANAPFIIAQRYNRPKFERFYNKL</sequence>